<accession>A0A5J4IMZ3</accession>
<evidence type="ECO:0000256" key="1">
    <source>
        <dbReference type="ARBA" id="ARBA00006525"/>
    </source>
</evidence>
<dbReference type="AlphaFoldDB" id="A0A5J4IMZ3"/>
<keyword evidence="5" id="KW-1185">Reference proteome</keyword>
<evidence type="ECO:0000259" key="2">
    <source>
        <dbReference type="Pfam" id="PF02481"/>
    </source>
</evidence>
<dbReference type="Proteomes" id="UP000326509">
    <property type="component" value="Unassembled WGS sequence"/>
</dbReference>
<dbReference type="EMBL" id="BKCG01000001">
    <property type="protein sequence ID" value="GER58709.1"/>
    <property type="molecule type" value="Genomic_DNA"/>
</dbReference>
<feature type="domain" description="DprA winged helix" evidence="3">
    <location>
        <begin position="349"/>
        <end position="401"/>
    </location>
</feature>
<dbReference type="InterPro" id="IPR057666">
    <property type="entry name" value="DrpA_SLOG"/>
</dbReference>
<gene>
    <name evidence="4" type="primary">smf</name>
    <name evidence="4" type="ORF">ULMA_08170</name>
</gene>
<dbReference type="InterPro" id="IPR003488">
    <property type="entry name" value="DprA"/>
</dbReference>
<organism evidence="4 5">
    <name type="scientific">Patiriisocius marinus</name>
    <dbReference type="NCBI Taxonomy" id="1397112"/>
    <lineage>
        <taxon>Bacteria</taxon>
        <taxon>Pseudomonadati</taxon>
        <taxon>Bacteroidota</taxon>
        <taxon>Flavobacteriia</taxon>
        <taxon>Flavobacteriales</taxon>
        <taxon>Flavobacteriaceae</taxon>
        <taxon>Patiriisocius</taxon>
    </lineage>
</organism>
<sequence>MYLETSPVYNAIHSSYFGNFNGCHNSSTHKISEYIIENMLSKSELRYMLALQRVPNLGDTSAKKILHHVGSAEGIFKEKSSTLLKIDGIGANKIKDLQAPHLLTEAEAEIRFMEENDISYSYFKDNNYPEKLKHCLDGPILFFHAGNIDLVNKKIISIVGTRKITTYGNVFCEKLIEELAPINPVIVSGFAYGIDICAHKAAISNGLQNIACLAHGLNQIYPKVHKKYMTQVEENGGFISEFWSTDRFNRNNFLKRNRIIAGMSEATIVIESAEKGGSLVTADLANSYNREVFAVPGRTTDSQSVGCNNLIKTNQARVVTSAADVIYMLGWELEEKQKKATQIPLFVVLSPEEETIVAFLKDKDKELLDVIAINCNMPTYKIANLLLQLEMKGMIRPLPGKLFQLA</sequence>
<name>A0A5J4IMZ3_9FLAO</name>
<dbReference type="PANTHER" id="PTHR43022">
    <property type="entry name" value="PROTEIN SMF"/>
    <property type="match status" value="1"/>
</dbReference>
<dbReference type="NCBIfam" id="TIGR00732">
    <property type="entry name" value="dprA"/>
    <property type="match status" value="1"/>
</dbReference>
<reference evidence="4 5" key="1">
    <citation type="submission" date="2019-08" db="EMBL/GenBank/DDBJ databases">
        <title>Draft genome sequence of Ulvibacter marinus type strain NBRC 109484.</title>
        <authorList>
            <person name="Kawano K."/>
            <person name="Ushijima N."/>
            <person name="Kihara M."/>
            <person name="Itoh H."/>
        </authorList>
    </citation>
    <scope>NUCLEOTIDE SEQUENCE [LARGE SCALE GENOMIC DNA]</scope>
    <source>
        <strain evidence="4 5">NBRC 109484</strain>
    </source>
</reference>
<proteinExistence type="inferred from homology"/>
<dbReference type="SUPFAM" id="SSF102405">
    <property type="entry name" value="MCP/YpsA-like"/>
    <property type="match status" value="1"/>
</dbReference>
<protein>
    <submittedName>
        <fullName evidence="4">DNA processing protein DprA</fullName>
    </submittedName>
</protein>
<dbReference type="InterPro" id="IPR041614">
    <property type="entry name" value="DprA_WH"/>
</dbReference>
<dbReference type="PANTHER" id="PTHR43022:SF1">
    <property type="entry name" value="PROTEIN SMF"/>
    <property type="match status" value="1"/>
</dbReference>
<dbReference type="InterPro" id="IPR010994">
    <property type="entry name" value="RuvA_2-like"/>
</dbReference>
<evidence type="ECO:0000313" key="5">
    <source>
        <dbReference type="Proteomes" id="UP000326509"/>
    </source>
</evidence>
<comment type="similarity">
    <text evidence="1">Belongs to the DprA/Smf family.</text>
</comment>
<dbReference type="InterPro" id="IPR036388">
    <property type="entry name" value="WH-like_DNA-bd_sf"/>
</dbReference>
<dbReference type="Gene3D" id="1.10.10.10">
    <property type="entry name" value="Winged helix-like DNA-binding domain superfamily/Winged helix DNA-binding domain"/>
    <property type="match status" value="1"/>
</dbReference>
<dbReference type="SUPFAM" id="SSF47781">
    <property type="entry name" value="RuvA domain 2-like"/>
    <property type="match status" value="1"/>
</dbReference>
<evidence type="ECO:0000259" key="3">
    <source>
        <dbReference type="Pfam" id="PF17782"/>
    </source>
</evidence>
<evidence type="ECO:0000313" key="4">
    <source>
        <dbReference type="EMBL" id="GER58709.1"/>
    </source>
</evidence>
<dbReference type="Pfam" id="PF02481">
    <property type="entry name" value="DNA_processg_A"/>
    <property type="match status" value="1"/>
</dbReference>
<comment type="caution">
    <text evidence="4">The sequence shown here is derived from an EMBL/GenBank/DDBJ whole genome shotgun (WGS) entry which is preliminary data.</text>
</comment>
<dbReference type="GO" id="GO:0009294">
    <property type="term" value="P:DNA-mediated transformation"/>
    <property type="evidence" value="ECO:0007669"/>
    <property type="project" value="InterPro"/>
</dbReference>
<feature type="domain" description="Smf/DprA SLOG" evidence="2">
    <location>
        <begin position="122"/>
        <end position="328"/>
    </location>
</feature>
<dbReference type="Gene3D" id="3.40.50.450">
    <property type="match status" value="1"/>
</dbReference>
<dbReference type="Pfam" id="PF17782">
    <property type="entry name" value="WHD_DprA"/>
    <property type="match status" value="1"/>
</dbReference>